<dbReference type="PANTHER" id="PTHR24253:SF159">
    <property type="entry name" value="SERINE PROTEASE 42"/>
    <property type="match status" value="1"/>
</dbReference>
<reference evidence="11" key="1">
    <citation type="journal article" date="2013" name="Nat. Biotechnol.">
        <title>Chinese hamster genome sequenced from sorted chromosomes.</title>
        <authorList>
            <person name="Brinkrolf K."/>
            <person name="Rupp O."/>
            <person name="Laux H."/>
            <person name="Kollin F."/>
            <person name="Ernst W."/>
            <person name="Linke B."/>
            <person name="Kofler R."/>
            <person name="Romand S."/>
            <person name="Hesse F."/>
            <person name="Budach W.E."/>
            <person name="Galosy S."/>
            <person name="Muller D."/>
            <person name="Noll T."/>
            <person name="Wienberg J."/>
            <person name="Jostock T."/>
            <person name="Leonard M."/>
            <person name="Grillari J."/>
            <person name="Tauch A."/>
            <person name="Goesmann A."/>
            <person name="Helk B."/>
            <person name="Mott J.E."/>
            <person name="Puhler A."/>
            <person name="Borth N."/>
        </authorList>
    </citation>
    <scope>NUCLEOTIDE SEQUENCE [LARGE SCALE GENOMIC DNA]</scope>
    <source>
        <strain evidence="11">17A/GY</strain>
    </source>
</reference>
<dbReference type="EC" id="3.4.21.-" evidence="10"/>
<dbReference type="InterPro" id="IPR001314">
    <property type="entry name" value="Peptidase_S1A"/>
</dbReference>
<dbReference type="InterPro" id="IPR043504">
    <property type="entry name" value="Peptidase_S1_PA_chymotrypsin"/>
</dbReference>
<keyword evidence="2" id="KW-0732">Signal</keyword>
<dbReference type="InterPro" id="IPR011992">
    <property type="entry name" value="EF-hand-dom_pair"/>
</dbReference>
<accession>A0A061I996</accession>
<feature type="compositionally biased region" description="Basic and acidic residues" evidence="8">
    <location>
        <begin position="1"/>
        <end position="14"/>
    </location>
</feature>
<keyword evidence="3 7" id="KW-0378">Hydrolase</keyword>
<organism evidence="10 11">
    <name type="scientific">Cricetulus griseus</name>
    <name type="common">Chinese hamster</name>
    <name type="synonym">Cricetulus barabensis griseus</name>
    <dbReference type="NCBI Taxonomy" id="10029"/>
    <lineage>
        <taxon>Eukaryota</taxon>
        <taxon>Metazoa</taxon>
        <taxon>Chordata</taxon>
        <taxon>Craniata</taxon>
        <taxon>Vertebrata</taxon>
        <taxon>Euteleostomi</taxon>
        <taxon>Mammalia</taxon>
        <taxon>Eutheria</taxon>
        <taxon>Euarchontoglires</taxon>
        <taxon>Glires</taxon>
        <taxon>Rodentia</taxon>
        <taxon>Myomorpha</taxon>
        <taxon>Muroidea</taxon>
        <taxon>Cricetidae</taxon>
        <taxon>Cricetinae</taxon>
        <taxon>Cricetulus</taxon>
    </lineage>
</organism>
<dbReference type="AlphaFoldDB" id="A0A061I996"/>
<evidence type="ECO:0000256" key="7">
    <source>
        <dbReference type="RuleBase" id="RU363034"/>
    </source>
</evidence>
<dbReference type="SMART" id="SM00020">
    <property type="entry name" value="Tryp_SPc"/>
    <property type="match status" value="1"/>
</dbReference>
<evidence type="ECO:0000256" key="6">
    <source>
        <dbReference type="ARBA" id="ARBA00023180"/>
    </source>
</evidence>
<dbReference type="GO" id="GO:0006508">
    <property type="term" value="P:proteolysis"/>
    <property type="evidence" value="ECO:0007669"/>
    <property type="project" value="UniProtKB-KW"/>
</dbReference>
<dbReference type="PROSITE" id="PS00134">
    <property type="entry name" value="TRYPSIN_HIS"/>
    <property type="match status" value="1"/>
</dbReference>
<evidence type="ECO:0000256" key="8">
    <source>
        <dbReference type="SAM" id="MobiDB-lite"/>
    </source>
</evidence>
<protein>
    <submittedName>
        <fullName evidence="10">Serine protease 42-like protein</fullName>
        <ecNumber evidence="10">3.4.21.-</ecNumber>
    </submittedName>
</protein>
<dbReference type="EMBL" id="KE673645">
    <property type="protein sequence ID" value="ERE77019.1"/>
    <property type="molecule type" value="Genomic_DNA"/>
</dbReference>
<sequence length="433" mass="47493">MAPKKPEPKKDDAKAAAPKAAPAPAAAPAAAPEPERPKEAEFDASKIKIEFTPEQIEEFKEAFLLFDRTPKGEMKITYGQCGDVLRALGQNPTQAEVLRVLGKPKQEGERLTEDEVEKLMAGQEDSNGCINYEGGRSSETTRVNPLLSTQAQGTQMTSQGQTSPFKPFTLGCGRPLMKIIGGVEAQEGKWPWQVSVRVRHMHICGGTLISAQWVLTAAHCIFSWIEYNVKMGDRSIHRENTSLVIPIQRVIIYPEFSSAIIVKNDIALLKLQHPVNFTTNIYPICIPPEAFIVATGTKCWVTGWGKTDPGAPSVPTDTLREVDQHIIHYEQCNTMLKKATSSSHDLVKRGMICGYKEQGKDACQGDSGGPLSCELNDKWVQVGVVSWGIGCGRQGYPGVYTDVAFYSKWVVAVVNQAPRSSPLVFLILPLCLL</sequence>
<evidence type="ECO:0000313" key="11">
    <source>
        <dbReference type="Proteomes" id="UP000030759"/>
    </source>
</evidence>
<feature type="domain" description="Peptidase S1" evidence="9">
    <location>
        <begin position="179"/>
        <end position="415"/>
    </location>
</feature>
<dbReference type="PROSITE" id="PS00135">
    <property type="entry name" value="TRYPSIN_SER"/>
    <property type="match status" value="1"/>
</dbReference>
<dbReference type="Gene3D" id="2.40.10.10">
    <property type="entry name" value="Trypsin-like serine proteases"/>
    <property type="match status" value="2"/>
</dbReference>
<dbReference type="Gene3D" id="1.10.238.10">
    <property type="entry name" value="EF-hand"/>
    <property type="match status" value="1"/>
</dbReference>
<dbReference type="SUPFAM" id="SSF50494">
    <property type="entry name" value="Trypsin-like serine proteases"/>
    <property type="match status" value="1"/>
</dbReference>
<dbReference type="PANTHER" id="PTHR24253">
    <property type="entry name" value="TRANSMEMBRANE PROTEASE SERINE"/>
    <property type="match status" value="1"/>
</dbReference>
<dbReference type="GO" id="GO:0004252">
    <property type="term" value="F:serine-type endopeptidase activity"/>
    <property type="evidence" value="ECO:0007669"/>
    <property type="project" value="InterPro"/>
</dbReference>
<evidence type="ECO:0000259" key="9">
    <source>
        <dbReference type="PROSITE" id="PS50240"/>
    </source>
</evidence>
<dbReference type="FunFam" id="2.40.10.10:FF:000006">
    <property type="entry name" value="Serine proteinase stubble"/>
    <property type="match status" value="1"/>
</dbReference>
<evidence type="ECO:0000256" key="4">
    <source>
        <dbReference type="ARBA" id="ARBA00022825"/>
    </source>
</evidence>
<keyword evidence="1 7" id="KW-0645">Protease</keyword>
<evidence type="ECO:0000256" key="5">
    <source>
        <dbReference type="ARBA" id="ARBA00023157"/>
    </source>
</evidence>
<name>A0A061I996_CRIGR</name>
<dbReference type="InterPro" id="IPR001254">
    <property type="entry name" value="Trypsin_dom"/>
</dbReference>
<dbReference type="Proteomes" id="UP000030759">
    <property type="component" value="Unassembled WGS sequence"/>
</dbReference>
<dbReference type="MEROPS" id="S01.317"/>
<keyword evidence="5" id="KW-1015">Disulfide bond</keyword>
<keyword evidence="6" id="KW-0325">Glycoprotein</keyword>
<feature type="region of interest" description="Disordered" evidence="8">
    <location>
        <begin position="1"/>
        <end position="46"/>
    </location>
</feature>
<dbReference type="SUPFAM" id="SSF47473">
    <property type="entry name" value="EF-hand"/>
    <property type="match status" value="1"/>
</dbReference>
<evidence type="ECO:0000256" key="3">
    <source>
        <dbReference type="ARBA" id="ARBA00022801"/>
    </source>
</evidence>
<dbReference type="CDD" id="cd00190">
    <property type="entry name" value="Tryp_SPc"/>
    <property type="match status" value="1"/>
</dbReference>
<dbReference type="PROSITE" id="PS50240">
    <property type="entry name" value="TRYPSIN_DOM"/>
    <property type="match status" value="1"/>
</dbReference>
<evidence type="ECO:0000256" key="2">
    <source>
        <dbReference type="ARBA" id="ARBA00022729"/>
    </source>
</evidence>
<feature type="compositionally biased region" description="Low complexity" evidence="8">
    <location>
        <begin position="15"/>
        <end position="32"/>
    </location>
</feature>
<dbReference type="InterPro" id="IPR009003">
    <property type="entry name" value="Peptidase_S1_PA"/>
</dbReference>
<gene>
    <name evidence="10" type="ORF">H671_4g11389</name>
</gene>
<evidence type="ECO:0000256" key="1">
    <source>
        <dbReference type="ARBA" id="ARBA00022670"/>
    </source>
</evidence>
<evidence type="ECO:0000313" key="10">
    <source>
        <dbReference type="EMBL" id="ERE77019.1"/>
    </source>
</evidence>
<keyword evidence="4 7" id="KW-0720">Serine protease</keyword>
<proteinExistence type="predicted"/>
<dbReference type="InterPro" id="IPR018114">
    <property type="entry name" value="TRYPSIN_HIS"/>
</dbReference>
<feature type="compositionally biased region" description="Basic and acidic residues" evidence="8">
    <location>
        <begin position="33"/>
        <end position="46"/>
    </location>
</feature>
<dbReference type="InterPro" id="IPR033116">
    <property type="entry name" value="TRYPSIN_SER"/>
</dbReference>
<dbReference type="PRINTS" id="PR00722">
    <property type="entry name" value="CHYMOTRYPSIN"/>
</dbReference>
<dbReference type="Pfam" id="PF00089">
    <property type="entry name" value="Trypsin"/>
    <property type="match status" value="1"/>
</dbReference>